<dbReference type="KEGG" id="cpas:Clopa_3195"/>
<gene>
    <name evidence="1" type="ORF">Clopa_3195</name>
</gene>
<dbReference type="OrthoDB" id="1920452at2"/>
<dbReference type="InterPro" id="IPR022037">
    <property type="entry name" value="DUF3606"/>
</dbReference>
<name>R4KBX5_CLOPA</name>
<evidence type="ECO:0000313" key="2">
    <source>
        <dbReference type="Proteomes" id="UP000013523"/>
    </source>
</evidence>
<keyword evidence="2" id="KW-1185">Reference proteome</keyword>
<dbReference type="Proteomes" id="UP000013523">
    <property type="component" value="Chromosome"/>
</dbReference>
<dbReference type="AlphaFoldDB" id="R4KBX5"/>
<reference evidence="1 2" key="1">
    <citation type="submission" date="2012-01" db="EMBL/GenBank/DDBJ databases">
        <title>Complete sequence of chromosome of Clostridium pasteurianum BC1.</title>
        <authorList>
            <consortium name="US DOE Joint Genome Institute"/>
            <person name="Lucas S."/>
            <person name="Han J."/>
            <person name="Lapidus A."/>
            <person name="Cheng J.-F."/>
            <person name="Goodwin L."/>
            <person name="Pitluck S."/>
            <person name="Peters L."/>
            <person name="Mikhailova N."/>
            <person name="Teshima H."/>
            <person name="Detter J.C."/>
            <person name="Han C."/>
            <person name="Tapia R."/>
            <person name="Land M."/>
            <person name="Hauser L."/>
            <person name="Kyrpides N."/>
            <person name="Ivanova N."/>
            <person name="Pagani I."/>
            <person name="Dunn J."/>
            <person name="Taghavi S."/>
            <person name="Francis A."/>
            <person name="van der Lelie D."/>
            <person name="Woyke T."/>
        </authorList>
    </citation>
    <scope>NUCLEOTIDE SEQUENCE [LARGE SCALE GENOMIC DNA]</scope>
    <source>
        <strain evidence="1 2">BC1</strain>
    </source>
</reference>
<organism evidence="1 2">
    <name type="scientific">Clostridium pasteurianum BC1</name>
    <dbReference type="NCBI Taxonomy" id="86416"/>
    <lineage>
        <taxon>Bacteria</taxon>
        <taxon>Bacillati</taxon>
        <taxon>Bacillota</taxon>
        <taxon>Clostridia</taxon>
        <taxon>Eubacteriales</taxon>
        <taxon>Clostridiaceae</taxon>
        <taxon>Clostridium</taxon>
    </lineage>
</organism>
<evidence type="ECO:0000313" key="1">
    <source>
        <dbReference type="EMBL" id="AGK98009.1"/>
    </source>
</evidence>
<protein>
    <recommendedName>
        <fullName evidence="3">DUF3606 domain-containing protein</fullName>
    </recommendedName>
</protein>
<accession>R4KBX5</accession>
<dbReference type="EMBL" id="CP003261">
    <property type="protein sequence ID" value="AGK98009.1"/>
    <property type="molecule type" value="Genomic_DNA"/>
</dbReference>
<dbReference type="RefSeq" id="WP_015616297.1">
    <property type="nucleotide sequence ID" value="NC_021182.1"/>
</dbReference>
<dbReference type="Pfam" id="PF12244">
    <property type="entry name" value="DUF3606"/>
    <property type="match status" value="1"/>
</dbReference>
<proteinExistence type="predicted"/>
<dbReference type="PATRIC" id="fig|86416.3.peg.3185"/>
<evidence type="ECO:0008006" key="3">
    <source>
        <dbReference type="Google" id="ProtNLM"/>
    </source>
</evidence>
<sequence length="61" mass="7160">MSDNPETKETLDKSRINIEAPWETNLWCKLLQCTEDELFTAIKSVGNSEKDIRNYLKKKNE</sequence>
<dbReference type="HOGENOM" id="CLU_192201_1_1_9"/>